<protein>
    <recommendedName>
        <fullName evidence="4">Cnidarian restricted protein</fullName>
    </recommendedName>
</protein>
<accession>A0A7M5WZY8</accession>
<evidence type="ECO:0008006" key="4">
    <source>
        <dbReference type="Google" id="ProtNLM"/>
    </source>
</evidence>
<feature type="chain" id="PRO_5029734742" description="Cnidarian restricted protein" evidence="1">
    <location>
        <begin position="22"/>
        <end position="149"/>
    </location>
</feature>
<organism evidence="2 3">
    <name type="scientific">Clytia hemisphaerica</name>
    <dbReference type="NCBI Taxonomy" id="252671"/>
    <lineage>
        <taxon>Eukaryota</taxon>
        <taxon>Metazoa</taxon>
        <taxon>Cnidaria</taxon>
        <taxon>Hydrozoa</taxon>
        <taxon>Hydroidolina</taxon>
        <taxon>Leptothecata</taxon>
        <taxon>Obeliida</taxon>
        <taxon>Clytiidae</taxon>
        <taxon>Clytia</taxon>
    </lineage>
</organism>
<keyword evidence="1" id="KW-0732">Signal</keyword>
<proteinExistence type="predicted"/>
<dbReference type="OrthoDB" id="5971146at2759"/>
<reference evidence="2" key="1">
    <citation type="submission" date="2021-01" db="UniProtKB">
        <authorList>
            <consortium name="EnsemblMetazoa"/>
        </authorList>
    </citation>
    <scope>IDENTIFICATION</scope>
</reference>
<dbReference type="AlphaFoldDB" id="A0A7M5WZY8"/>
<evidence type="ECO:0000256" key="1">
    <source>
        <dbReference type="SAM" id="SignalP"/>
    </source>
</evidence>
<sequence>MKTFVCVSLCLLVFFKNEGDATKTPGQSLDDVLTALKSEVATLQNTDSDLIKKINKIEQDLKGLKLIHGPCAPCRSIPGDRKNCDCTEYRPKKDCLEFYKSGFKVCKIIWRIKGQATKQRYYMRKIYTSQFCPDFCLLFIRYLDFGINL</sequence>
<dbReference type="EnsemblMetazoa" id="CLYHEMT015513.1">
    <property type="protein sequence ID" value="CLYHEMP015513.1"/>
    <property type="gene ID" value="CLYHEMG015513"/>
</dbReference>
<feature type="signal peptide" evidence="1">
    <location>
        <begin position="1"/>
        <end position="21"/>
    </location>
</feature>
<keyword evidence="3" id="KW-1185">Reference proteome</keyword>
<evidence type="ECO:0000313" key="2">
    <source>
        <dbReference type="EnsemblMetazoa" id="CLYHEMP015513.1"/>
    </source>
</evidence>
<evidence type="ECO:0000313" key="3">
    <source>
        <dbReference type="Proteomes" id="UP000594262"/>
    </source>
</evidence>
<name>A0A7M5WZY8_9CNID</name>
<dbReference type="Proteomes" id="UP000594262">
    <property type="component" value="Unplaced"/>
</dbReference>